<keyword evidence="2" id="KW-1185">Reference proteome</keyword>
<dbReference type="STRING" id="1408189.CLAC_03450"/>
<evidence type="ECO:0008006" key="3">
    <source>
        <dbReference type="Google" id="ProtNLM"/>
    </source>
</evidence>
<dbReference type="RefSeq" id="WP_053411694.1">
    <property type="nucleotide sequence ID" value="NZ_CP006841.1"/>
</dbReference>
<organism evidence="1 2">
    <name type="scientific">Corynebacterium lactis RW2-5</name>
    <dbReference type="NCBI Taxonomy" id="1408189"/>
    <lineage>
        <taxon>Bacteria</taxon>
        <taxon>Bacillati</taxon>
        <taxon>Actinomycetota</taxon>
        <taxon>Actinomycetes</taxon>
        <taxon>Mycobacteriales</taxon>
        <taxon>Corynebacteriaceae</taxon>
        <taxon>Corynebacterium</taxon>
    </lineage>
</organism>
<evidence type="ECO:0000313" key="2">
    <source>
        <dbReference type="Proteomes" id="UP000058446"/>
    </source>
</evidence>
<sequence length="153" mass="17022">MRQPMPYVPGAIRAWLLDQPGFVDLLHGGAVSTRDLPDPLVKPHVLVSTVGHVGPDPMLRRLMIQVTPWAPGRDASGLDEDPDVTVWNLAATAGELLGRAKNVVLDDKHAWSATWVDGPIQLYDRNRGIDRTLYQAPVRFQVHLRRRQPIASN</sequence>
<accession>A0A0K2GZM7</accession>
<dbReference type="EMBL" id="CP006841">
    <property type="protein sequence ID" value="ALA66926.1"/>
    <property type="molecule type" value="Genomic_DNA"/>
</dbReference>
<proteinExistence type="predicted"/>
<dbReference type="OrthoDB" id="4407453at2"/>
<evidence type="ECO:0000313" key="1">
    <source>
        <dbReference type="EMBL" id="ALA66926.1"/>
    </source>
</evidence>
<dbReference type="AlphaFoldDB" id="A0A0K2GZM7"/>
<dbReference type="Proteomes" id="UP000058446">
    <property type="component" value="Chromosome"/>
</dbReference>
<gene>
    <name evidence="1" type="ORF">CLAC_03450</name>
</gene>
<reference evidence="1 2" key="1">
    <citation type="submission" date="2013-10" db="EMBL/GenBank/DDBJ databases">
        <title>Complete genome sequence of Corynebacterium lactis DSM 45799(T), isolated from raw cow milk.</title>
        <authorList>
            <person name="Ruckert C."/>
            <person name="Albersmeier A."/>
            <person name="Lipski A."/>
            <person name="Kalinowski J."/>
        </authorList>
    </citation>
    <scope>NUCLEOTIDE SEQUENCE [LARGE SCALE GENOMIC DNA]</scope>
    <source>
        <strain evidence="1 2">RW2-5</strain>
    </source>
</reference>
<name>A0A0K2GZM7_9CORY</name>
<protein>
    <recommendedName>
        <fullName evidence="3">Tail terminator</fullName>
    </recommendedName>
</protein>
<dbReference type="KEGG" id="clw:CLAC_03450"/>
<dbReference type="PATRIC" id="fig|1408189.4.peg.690"/>